<sequence length="183" mass="20277">MEVEEKELGEDASVDQPGQIVVREKEPSPIAIEAFFERVRTIGAKKKKMFEWRCAAEKKKAVERNPYPKEGGSGVEKEATKGNPKPISSSANPSCHPHIPPTPATNPTTEKEWVTVRRKTNKNRKQKQPPNPPKNSGVNTGTVIPAVLAIGNTVAATRAILATWWRFPNRRLARPRRSPATSL</sequence>
<dbReference type="AlphaFoldDB" id="A0AAE1SV39"/>
<feature type="compositionally biased region" description="Acidic residues" evidence="1">
    <location>
        <begin position="1"/>
        <end position="13"/>
    </location>
</feature>
<dbReference type="EMBL" id="JAVYJV010000003">
    <property type="protein sequence ID" value="KAK4376336.1"/>
    <property type="molecule type" value="Genomic_DNA"/>
</dbReference>
<evidence type="ECO:0000313" key="3">
    <source>
        <dbReference type="Proteomes" id="UP001291623"/>
    </source>
</evidence>
<reference evidence="2" key="1">
    <citation type="submission" date="2023-12" db="EMBL/GenBank/DDBJ databases">
        <title>Genome assembly of Anisodus tanguticus.</title>
        <authorList>
            <person name="Wang Y.-J."/>
        </authorList>
    </citation>
    <scope>NUCLEOTIDE SEQUENCE</scope>
    <source>
        <strain evidence="2">KB-2021</strain>
        <tissue evidence="2">Leaf</tissue>
    </source>
</reference>
<feature type="compositionally biased region" description="Basic and acidic residues" evidence="1">
    <location>
        <begin position="57"/>
        <end position="67"/>
    </location>
</feature>
<gene>
    <name evidence="2" type="ORF">RND71_007013</name>
</gene>
<protein>
    <submittedName>
        <fullName evidence="2">Uncharacterized protein</fullName>
    </submittedName>
</protein>
<evidence type="ECO:0000313" key="2">
    <source>
        <dbReference type="EMBL" id="KAK4376336.1"/>
    </source>
</evidence>
<organism evidence="2 3">
    <name type="scientific">Anisodus tanguticus</name>
    <dbReference type="NCBI Taxonomy" id="243964"/>
    <lineage>
        <taxon>Eukaryota</taxon>
        <taxon>Viridiplantae</taxon>
        <taxon>Streptophyta</taxon>
        <taxon>Embryophyta</taxon>
        <taxon>Tracheophyta</taxon>
        <taxon>Spermatophyta</taxon>
        <taxon>Magnoliopsida</taxon>
        <taxon>eudicotyledons</taxon>
        <taxon>Gunneridae</taxon>
        <taxon>Pentapetalae</taxon>
        <taxon>asterids</taxon>
        <taxon>lamiids</taxon>
        <taxon>Solanales</taxon>
        <taxon>Solanaceae</taxon>
        <taxon>Solanoideae</taxon>
        <taxon>Hyoscyameae</taxon>
        <taxon>Anisodus</taxon>
    </lineage>
</organism>
<feature type="compositionally biased region" description="Basic residues" evidence="1">
    <location>
        <begin position="116"/>
        <end position="127"/>
    </location>
</feature>
<proteinExistence type="predicted"/>
<evidence type="ECO:0000256" key="1">
    <source>
        <dbReference type="SAM" id="MobiDB-lite"/>
    </source>
</evidence>
<name>A0AAE1SV39_9SOLA</name>
<accession>A0AAE1SV39</accession>
<comment type="caution">
    <text evidence="2">The sequence shown here is derived from an EMBL/GenBank/DDBJ whole genome shotgun (WGS) entry which is preliminary data.</text>
</comment>
<dbReference type="Proteomes" id="UP001291623">
    <property type="component" value="Unassembled WGS sequence"/>
</dbReference>
<keyword evidence="3" id="KW-1185">Reference proteome</keyword>
<feature type="region of interest" description="Disordered" evidence="1">
    <location>
        <begin position="1"/>
        <end position="21"/>
    </location>
</feature>
<feature type="region of interest" description="Disordered" evidence="1">
    <location>
        <begin position="57"/>
        <end position="140"/>
    </location>
</feature>